<feature type="transmembrane region" description="Helical" evidence="14">
    <location>
        <begin position="491"/>
        <end position="517"/>
    </location>
</feature>
<keyword evidence="5 12" id="KW-0812">Transmembrane</keyword>
<comment type="subcellular location">
    <subcellularLocation>
        <location evidence="1">Membrane</location>
        <topology evidence="1">Multi-pass membrane protein</topology>
    </subcellularLocation>
</comment>
<accession>A0A6G0T651</accession>
<keyword evidence="6 14" id="KW-1133">Transmembrane helix</keyword>
<reference evidence="15 16" key="1">
    <citation type="submission" date="2019-08" db="EMBL/GenBank/DDBJ databases">
        <title>The genome of the soybean aphid Biotype 1, its phylome, world population structure and adaptation to the North American continent.</title>
        <authorList>
            <person name="Giordano R."/>
            <person name="Donthu R.K."/>
            <person name="Hernandez A.G."/>
            <person name="Wright C.L."/>
            <person name="Zimin A.V."/>
        </authorList>
    </citation>
    <scope>NUCLEOTIDE SEQUENCE [LARGE SCALE GENOMIC DNA]</scope>
    <source>
        <tissue evidence="15">Whole aphids</tissue>
    </source>
</reference>
<evidence type="ECO:0000256" key="4">
    <source>
        <dbReference type="ARBA" id="ARBA00022461"/>
    </source>
</evidence>
<sequence>MSYSGKTSSSVSRRVAHIRFRNKASQRDRTDAERRANVWKKILDDVCDQCSLHGLNHIVGKDRSAGEKAFWSVTVICAMLFATYAIVESWKTYKKSTIDTVVETTFLSYADIAFPMVVICDSSRVDWERVMQLTAKDIPGIDPGLLPAVRKLLKTFSVLSYGDFDEFDELRNITELPKLIWLNITELLVKVMRPCEEVFSHGSCWWNFKRVNCCDVFELQRTEFGLCHSFNSDFSEYSRARLGADSGLIGAFWRTESGELRPRRTGDNGQWSGVRMYVSTMTPEQVAPGVDAKPSTRIMIGEPRGAPLGSDMVVTAGSIGIVHVWGDRIYNTPRTKRLTPKKRRCLFADESSTGMGTNYYLRRNCKTACYMDHVIQHCGCYLEFMFGLMRQNDSLRPCNVEDLLCLSEKNQFFKSLIPPEQTALMTSNLPGLKCDCMPDCVHQMYLSELTIAEPSISTVLNSSSSILIDAHFTQSTCILYRSDLVLGWLDLLVSFGGCAGLFLGGSLLSFIELIYFLTWKAYHHWRQTPSTTVLTSKSKKKRKGRIIEDTWTTDDTQTNNNSQDARFSYHL</sequence>
<evidence type="ECO:0000256" key="2">
    <source>
        <dbReference type="ARBA" id="ARBA00007193"/>
    </source>
</evidence>
<evidence type="ECO:0000313" key="16">
    <source>
        <dbReference type="Proteomes" id="UP000475862"/>
    </source>
</evidence>
<feature type="compositionally biased region" description="Low complexity" evidence="13">
    <location>
        <begin position="552"/>
        <end position="561"/>
    </location>
</feature>
<comment type="similarity">
    <text evidence="2 12">Belongs to the amiloride-sensitive sodium channel (TC 1.A.6) family.</text>
</comment>
<evidence type="ECO:0000256" key="9">
    <source>
        <dbReference type="ARBA" id="ARBA00023136"/>
    </source>
</evidence>
<keyword evidence="11 12" id="KW-0407">Ion channel</keyword>
<protein>
    <recommendedName>
        <fullName evidence="17">Sodium channel protein Nach</fullName>
    </recommendedName>
</protein>
<feature type="region of interest" description="Disordered" evidence="13">
    <location>
        <begin position="552"/>
        <end position="571"/>
    </location>
</feature>
<evidence type="ECO:0000256" key="11">
    <source>
        <dbReference type="ARBA" id="ARBA00023303"/>
    </source>
</evidence>
<evidence type="ECO:0000256" key="6">
    <source>
        <dbReference type="ARBA" id="ARBA00022989"/>
    </source>
</evidence>
<dbReference type="Proteomes" id="UP000475862">
    <property type="component" value="Unassembled WGS sequence"/>
</dbReference>
<evidence type="ECO:0000256" key="5">
    <source>
        <dbReference type="ARBA" id="ARBA00022692"/>
    </source>
</evidence>
<keyword evidence="4 12" id="KW-0894">Sodium channel</keyword>
<dbReference type="InterPro" id="IPR001873">
    <property type="entry name" value="ENaC"/>
</dbReference>
<keyword evidence="10 12" id="KW-0739">Sodium transport</keyword>
<organism evidence="15 16">
    <name type="scientific">Aphis glycines</name>
    <name type="common">Soybean aphid</name>
    <dbReference type="NCBI Taxonomy" id="307491"/>
    <lineage>
        <taxon>Eukaryota</taxon>
        <taxon>Metazoa</taxon>
        <taxon>Ecdysozoa</taxon>
        <taxon>Arthropoda</taxon>
        <taxon>Hexapoda</taxon>
        <taxon>Insecta</taxon>
        <taxon>Pterygota</taxon>
        <taxon>Neoptera</taxon>
        <taxon>Paraneoptera</taxon>
        <taxon>Hemiptera</taxon>
        <taxon>Sternorrhyncha</taxon>
        <taxon>Aphidomorpha</taxon>
        <taxon>Aphidoidea</taxon>
        <taxon>Aphididae</taxon>
        <taxon>Aphidini</taxon>
        <taxon>Aphis</taxon>
        <taxon>Aphis</taxon>
    </lineage>
</organism>
<evidence type="ECO:0000256" key="13">
    <source>
        <dbReference type="SAM" id="MobiDB-lite"/>
    </source>
</evidence>
<dbReference type="Gene3D" id="1.10.287.770">
    <property type="entry name" value="YojJ-like"/>
    <property type="match status" value="1"/>
</dbReference>
<dbReference type="PANTHER" id="PTHR11690">
    <property type="entry name" value="AMILORIDE-SENSITIVE SODIUM CHANNEL-RELATED"/>
    <property type="match status" value="1"/>
</dbReference>
<evidence type="ECO:0000256" key="10">
    <source>
        <dbReference type="ARBA" id="ARBA00023201"/>
    </source>
</evidence>
<evidence type="ECO:0000256" key="12">
    <source>
        <dbReference type="RuleBase" id="RU000679"/>
    </source>
</evidence>
<keyword evidence="3 12" id="KW-0813">Transport</keyword>
<evidence type="ECO:0000256" key="1">
    <source>
        <dbReference type="ARBA" id="ARBA00004141"/>
    </source>
</evidence>
<evidence type="ECO:0000256" key="8">
    <source>
        <dbReference type="ARBA" id="ARBA00023065"/>
    </source>
</evidence>
<keyword evidence="9 14" id="KW-0472">Membrane</keyword>
<keyword evidence="16" id="KW-1185">Reference proteome</keyword>
<evidence type="ECO:0000313" key="15">
    <source>
        <dbReference type="EMBL" id="KAE9526506.1"/>
    </source>
</evidence>
<evidence type="ECO:0008006" key="17">
    <source>
        <dbReference type="Google" id="ProtNLM"/>
    </source>
</evidence>
<evidence type="ECO:0000256" key="3">
    <source>
        <dbReference type="ARBA" id="ARBA00022448"/>
    </source>
</evidence>
<dbReference type="EMBL" id="VYZN01000054">
    <property type="protein sequence ID" value="KAE9526506.1"/>
    <property type="molecule type" value="Genomic_DNA"/>
</dbReference>
<feature type="transmembrane region" description="Helical" evidence="14">
    <location>
        <begin position="69"/>
        <end position="87"/>
    </location>
</feature>
<evidence type="ECO:0000256" key="14">
    <source>
        <dbReference type="SAM" id="Phobius"/>
    </source>
</evidence>
<dbReference type="Pfam" id="PF00858">
    <property type="entry name" value="ASC"/>
    <property type="match status" value="1"/>
</dbReference>
<keyword evidence="7" id="KW-0915">Sodium</keyword>
<keyword evidence="8 12" id="KW-0406">Ion transport</keyword>
<dbReference type="AlphaFoldDB" id="A0A6G0T651"/>
<comment type="caution">
    <text evidence="15">The sequence shown here is derived from an EMBL/GenBank/DDBJ whole genome shotgun (WGS) entry which is preliminary data.</text>
</comment>
<proteinExistence type="inferred from homology"/>
<dbReference type="PANTHER" id="PTHR11690:SF288">
    <property type="entry name" value="AMILORIDE-SENSITIVE NA+ CHANNEL-RELATED"/>
    <property type="match status" value="1"/>
</dbReference>
<dbReference type="GO" id="GO:0015280">
    <property type="term" value="F:ligand-gated sodium channel activity"/>
    <property type="evidence" value="ECO:0007669"/>
    <property type="project" value="TreeGrafter"/>
</dbReference>
<name>A0A6G0T651_APHGL</name>
<dbReference type="OrthoDB" id="5874059at2759"/>
<gene>
    <name evidence="15" type="ORF">AGLY_013154</name>
</gene>
<evidence type="ECO:0000256" key="7">
    <source>
        <dbReference type="ARBA" id="ARBA00023053"/>
    </source>
</evidence>
<dbReference type="GO" id="GO:0005886">
    <property type="term" value="C:plasma membrane"/>
    <property type="evidence" value="ECO:0007669"/>
    <property type="project" value="TreeGrafter"/>
</dbReference>